<reference evidence="2" key="1">
    <citation type="journal article" date="2018" name="DNA Res.">
        <title>Multiple hybrid de novo genome assembly of finger millet, an orphan allotetraploid crop.</title>
        <authorList>
            <person name="Hatakeyama M."/>
            <person name="Aluri S."/>
            <person name="Balachadran M.T."/>
            <person name="Sivarajan S.R."/>
            <person name="Patrignani A."/>
            <person name="Gruter S."/>
            <person name="Poveda L."/>
            <person name="Shimizu-Inatsugi R."/>
            <person name="Baeten J."/>
            <person name="Francoijs K.J."/>
            <person name="Nataraja K.N."/>
            <person name="Reddy Y.A.N."/>
            <person name="Phadnis S."/>
            <person name="Ravikumar R.L."/>
            <person name="Schlapbach R."/>
            <person name="Sreeman S.M."/>
            <person name="Shimizu K.K."/>
        </authorList>
    </citation>
    <scope>NUCLEOTIDE SEQUENCE</scope>
</reference>
<sequence length="108" mass="12196">MVPKLADFGLSQIFSEKQTRITQNCTGTVGYMPPEYIEKGVISKMFDIYSMGVVMIKTISGLSGRSKSAEMPAQEFINLVRDSNTSLYKNQSEIYLDREFYTLIFVGT</sequence>
<evidence type="ECO:0000313" key="3">
    <source>
        <dbReference type="Proteomes" id="UP001054889"/>
    </source>
</evidence>
<dbReference type="PROSITE" id="PS50011">
    <property type="entry name" value="PROTEIN_KINASE_DOM"/>
    <property type="match status" value="1"/>
</dbReference>
<comment type="caution">
    <text evidence="2">The sequence shown here is derived from an EMBL/GenBank/DDBJ whole genome shotgun (WGS) entry which is preliminary data.</text>
</comment>
<gene>
    <name evidence="2" type="primary">ga12113</name>
    <name evidence="2" type="ORF">PR202_ga12113</name>
</gene>
<dbReference type="PANTHER" id="PTHR45707:SF76">
    <property type="entry name" value="PROTEIN KINASE DOMAIN-CONTAINING PROTEIN"/>
    <property type="match status" value="1"/>
</dbReference>
<reference evidence="2" key="2">
    <citation type="submission" date="2021-12" db="EMBL/GenBank/DDBJ databases">
        <title>Resequencing data analysis of finger millet.</title>
        <authorList>
            <person name="Hatakeyama M."/>
            <person name="Aluri S."/>
            <person name="Balachadran M.T."/>
            <person name="Sivarajan S.R."/>
            <person name="Poveda L."/>
            <person name="Shimizu-Inatsugi R."/>
            <person name="Schlapbach R."/>
            <person name="Sreeman S.M."/>
            <person name="Shimizu K.K."/>
        </authorList>
    </citation>
    <scope>NUCLEOTIDE SEQUENCE</scope>
</reference>
<dbReference type="PANTHER" id="PTHR45707">
    <property type="entry name" value="C2 CALCIUM/LIPID-BINDING PLANT PHOSPHORIBOSYLTRANSFERASE FAMILY PROTEIN"/>
    <property type="match status" value="1"/>
</dbReference>
<evidence type="ECO:0000259" key="1">
    <source>
        <dbReference type="PROSITE" id="PS50011"/>
    </source>
</evidence>
<dbReference type="AlphaFoldDB" id="A0AAV5CAS4"/>
<dbReference type="Gene3D" id="1.10.510.10">
    <property type="entry name" value="Transferase(Phosphotransferase) domain 1"/>
    <property type="match status" value="1"/>
</dbReference>
<accession>A0AAV5CAS4</accession>
<dbReference type="Pfam" id="PF00069">
    <property type="entry name" value="Pkinase"/>
    <property type="match status" value="1"/>
</dbReference>
<keyword evidence="3" id="KW-1185">Reference proteome</keyword>
<dbReference type="EMBL" id="BQKI01000005">
    <property type="protein sequence ID" value="GJM95384.1"/>
    <property type="molecule type" value="Genomic_DNA"/>
</dbReference>
<dbReference type="GO" id="GO:0005524">
    <property type="term" value="F:ATP binding"/>
    <property type="evidence" value="ECO:0007669"/>
    <property type="project" value="InterPro"/>
</dbReference>
<feature type="domain" description="Protein kinase" evidence="1">
    <location>
        <begin position="1"/>
        <end position="108"/>
    </location>
</feature>
<dbReference type="InterPro" id="IPR011009">
    <property type="entry name" value="Kinase-like_dom_sf"/>
</dbReference>
<dbReference type="InterPro" id="IPR000719">
    <property type="entry name" value="Prot_kinase_dom"/>
</dbReference>
<dbReference type="SUPFAM" id="SSF56112">
    <property type="entry name" value="Protein kinase-like (PK-like)"/>
    <property type="match status" value="1"/>
</dbReference>
<name>A0AAV5CAS4_ELECO</name>
<dbReference type="GO" id="GO:0004672">
    <property type="term" value="F:protein kinase activity"/>
    <property type="evidence" value="ECO:0007669"/>
    <property type="project" value="InterPro"/>
</dbReference>
<protein>
    <recommendedName>
        <fullName evidence="1">Protein kinase domain-containing protein</fullName>
    </recommendedName>
</protein>
<proteinExistence type="predicted"/>
<evidence type="ECO:0000313" key="2">
    <source>
        <dbReference type="EMBL" id="GJM95384.1"/>
    </source>
</evidence>
<organism evidence="2 3">
    <name type="scientific">Eleusine coracana subsp. coracana</name>
    <dbReference type="NCBI Taxonomy" id="191504"/>
    <lineage>
        <taxon>Eukaryota</taxon>
        <taxon>Viridiplantae</taxon>
        <taxon>Streptophyta</taxon>
        <taxon>Embryophyta</taxon>
        <taxon>Tracheophyta</taxon>
        <taxon>Spermatophyta</taxon>
        <taxon>Magnoliopsida</taxon>
        <taxon>Liliopsida</taxon>
        <taxon>Poales</taxon>
        <taxon>Poaceae</taxon>
        <taxon>PACMAD clade</taxon>
        <taxon>Chloridoideae</taxon>
        <taxon>Cynodonteae</taxon>
        <taxon>Eleusininae</taxon>
        <taxon>Eleusine</taxon>
    </lineage>
</organism>
<dbReference type="Proteomes" id="UP001054889">
    <property type="component" value="Unassembled WGS sequence"/>
</dbReference>